<dbReference type="HOGENOM" id="CLU_778712_0_0_1"/>
<organism evidence="2 3">
    <name type="scientific">Pisolithus microcarpus 441</name>
    <dbReference type="NCBI Taxonomy" id="765257"/>
    <lineage>
        <taxon>Eukaryota</taxon>
        <taxon>Fungi</taxon>
        <taxon>Dikarya</taxon>
        <taxon>Basidiomycota</taxon>
        <taxon>Agaricomycotina</taxon>
        <taxon>Agaricomycetes</taxon>
        <taxon>Agaricomycetidae</taxon>
        <taxon>Boletales</taxon>
        <taxon>Sclerodermatineae</taxon>
        <taxon>Pisolithaceae</taxon>
        <taxon>Pisolithus</taxon>
    </lineage>
</organism>
<feature type="region of interest" description="Disordered" evidence="1">
    <location>
        <begin position="15"/>
        <end position="49"/>
    </location>
</feature>
<accession>A0A0C9ZWZ7</accession>
<sequence>MSDIYASLRVSPKKKRKLVSSDDESTLTPKKLRNAPPTPPKSAHKQSNRHTLLSLAPHLARLSAIQTALQHALSHALATCAVSPSETGIIRNVLNHMSVSTYAGLTTKFDVSDLKRLCWIWEWDGKTLPKAKGNPKPVEEDNPFLDSNSTTSSSSDWIRSGMGLVISQTSHYSKAAGKRVPVYGLGIEVEMDIDKGMGGGMAAVARWTADTDRRRVEFHSKLQHWVNMHRDGSLTPDIPMADLPELPAQTIKASSLTRSLASASPKGAEILKTMTFGSGETSGTPPRSSDGKLAAPPSPGWKLFGAASIPPPSPGSKGRMNSAEEVHIRSPRRVKWEAGGLREVREIIRKELELQD</sequence>
<dbReference type="EMBL" id="KN833686">
    <property type="protein sequence ID" value="KIK30554.1"/>
    <property type="molecule type" value="Genomic_DNA"/>
</dbReference>
<feature type="region of interest" description="Disordered" evidence="1">
    <location>
        <begin position="130"/>
        <end position="155"/>
    </location>
</feature>
<keyword evidence="3" id="KW-1185">Reference proteome</keyword>
<proteinExistence type="predicted"/>
<reference evidence="2 3" key="1">
    <citation type="submission" date="2014-04" db="EMBL/GenBank/DDBJ databases">
        <authorList>
            <consortium name="DOE Joint Genome Institute"/>
            <person name="Kuo A."/>
            <person name="Kohler A."/>
            <person name="Costa M.D."/>
            <person name="Nagy L.G."/>
            <person name="Floudas D."/>
            <person name="Copeland A."/>
            <person name="Barry K.W."/>
            <person name="Cichocki N."/>
            <person name="Veneault-Fourrey C."/>
            <person name="LaButti K."/>
            <person name="Lindquist E.A."/>
            <person name="Lipzen A."/>
            <person name="Lundell T."/>
            <person name="Morin E."/>
            <person name="Murat C."/>
            <person name="Sun H."/>
            <person name="Tunlid A."/>
            <person name="Henrissat B."/>
            <person name="Grigoriev I.V."/>
            <person name="Hibbett D.S."/>
            <person name="Martin F."/>
            <person name="Nordberg H.P."/>
            <person name="Cantor M.N."/>
            <person name="Hua S.X."/>
        </authorList>
    </citation>
    <scope>NUCLEOTIDE SEQUENCE [LARGE SCALE GENOMIC DNA]</scope>
    <source>
        <strain evidence="2 3">441</strain>
    </source>
</reference>
<dbReference type="Proteomes" id="UP000054018">
    <property type="component" value="Unassembled WGS sequence"/>
</dbReference>
<protein>
    <recommendedName>
        <fullName evidence="4">DNA replication factor Cdt1 C-terminal domain-containing protein</fullName>
    </recommendedName>
</protein>
<feature type="compositionally biased region" description="Polar residues" evidence="1">
    <location>
        <begin position="276"/>
        <end position="287"/>
    </location>
</feature>
<reference evidence="3" key="2">
    <citation type="submission" date="2015-01" db="EMBL/GenBank/DDBJ databases">
        <title>Evolutionary Origins and Diversification of the Mycorrhizal Mutualists.</title>
        <authorList>
            <consortium name="DOE Joint Genome Institute"/>
            <consortium name="Mycorrhizal Genomics Consortium"/>
            <person name="Kohler A."/>
            <person name="Kuo A."/>
            <person name="Nagy L.G."/>
            <person name="Floudas D."/>
            <person name="Copeland A."/>
            <person name="Barry K.W."/>
            <person name="Cichocki N."/>
            <person name="Veneault-Fourrey C."/>
            <person name="LaButti K."/>
            <person name="Lindquist E.A."/>
            <person name="Lipzen A."/>
            <person name="Lundell T."/>
            <person name="Morin E."/>
            <person name="Murat C."/>
            <person name="Riley R."/>
            <person name="Ohm R."/>
            <person name="Sun H."/>
            <person name="Tunlid A."/>
            <person name="Henrissat B."/>
            <person name="Grigoriev I.V."/>
            <person name="Hibbett D.S."/>
            <person name="Martin F."/>
        </authorList>
    </citation>
    <scope>NUCLEOTIDE SEQUENCE [LARGE SCALE GENOMIC DNA]</scope>
    <source>
        <strain evidence="3">441</strain>
    </source>
</reference>
<dbReference type="STRING" id="765257.A0A0C9ZWZ7"/>
<evidence type="ECO:0000313" key="2">
    <source>
        <dbReference type="EMBL" id="KIK30554.1"/>
    </source>
</evidence>
<name>A0A0C9ZWZ7_9AGAM</name>
<dbReference type="AlphaFoldDB" id="A0A0C9ZWZ7"/>
<evidence type="ECO:0000256" key="1">
    <source>
        <dbReference type="SAM" id="MobiDB-lite"/>
    </source>
</evidence>
<evidence type="ECO:0000313" key="3">
    <source>
        <dbReference type="Proteomes" id="UP000054018"/>
    </source>
</evidence>
<feature type="region of interest" description="Disordered" evidence="1">
    <location>
        <begin position="276"/>
        <end position="328"/>
    </location>
</feature>
<gene>
    <name evidence="2" type="ORF">PISMIDRAFT_20738</name>
</gene>
<dbReference type="OrthoDB" id="3366139at2759"/>
<evidence type="ECO:0008006" key="4">
    <source>
        <dbReference type="Google" id="ProtNLM"/>
    </source>
</evidence>